<gene>
    <name evidence="1" type="ORF">E2C01_033578</name>
</gene>
<proteinExistence type="predicted"/>
<dbReference type="AlphaFoldDB" id="A0A5B7F5V0"/>
<evidence type="ECO:0000313" key="2">
    <source>
        <dbReference type="Proteomes" id="UP000324222"/>
    </source>
</evidence>
<reference evidence="1 2" key="1">
    <citation type="submission" date="2019-05" db="EMBL/GenBank/DDBJ databases">
        <title>Another draft genome of Portunus trituberculatus and its Hox gene families provides insights of decapod evolution.</title>
        <authorList>
            <person name="Jeong J.-H."/>
            <person name="Song I."/>
            <person name="Kim S."/>
            <person name="Choi T."/>
            <person name="Kim D."/>
            <person name="Ryu S."/>
            <person name="Kim W."/>
        </authorList>
    </citation>
    <scope>NUCLEOTIDE SEQUENCE [LARGE SCALE GENOMIC DNA]</scope>
    <source>
        <tissue evidence="1">Muscle</tissue>
    </source>
</reference>
<protein>
    <submittedName>
        <fullName evidence="1">Uncharacterized protein</fullName>
    </submittedName>
</protein>
<organism evidence="1 2">
    <name type="scientific">Portunus trituberculatus</name>
    <name type="common">Swimming crab</name>
    <name type="synonym">Neptunus trituberculatus</name>
    <dbReference type="NCBI Taxonomy" id="210409"/>
    <lineage>
        <taxon>Eukaryota</taxon>
        <taxon>Metazoa</taxon>
        <taxon>Ecdysozoa</taxon>
        <taxon>Arthropoda</taxon>
        <taxon>Crustacea</taxon>
        <taxon>Multicrustacea</taxon>
        <taxon>Malacostraca</taxon>
        <taxon>Eumalacostraca</taxon>
        <taxon>Eucarida</taxon>
        <taxon>Decapoda</taxon>
        <taxon>Pleocyemata</taxon>
        <taxon>Brachyura</taxon>
        <taxon>Eubrachyura</taxon>
        <taxon>Portunoidea</taxon>
        <taxon>Portunidae</taxon>
        <taxon>Portuninae</taxon>
        <taxon>Portunus</taxon>
    </lineage>
</organism>
<dbReference type="Proteomes" id="UP000324222">
    <property type="component" value="Unassembled WGS sequence"/>
</dbReference>
<keyword evidence="2" id="KW-1185">Reference proteome</keyword>
<evidence type="ECO:0000313" key="1">
    <source>
        <dbReference type="EMBL" id="MPC40024.1"/>
    </source>
</evidence>
<name>A0A5B7F5V0_PORTR</name>
<comment type="caution">
    <text evidence="1">The sequence shown here is derived from an EMBL/GenBank/DDBJ whole genome shotgun (WGS) entry which is preliminary data.</text>
</comment>
<accession>A0A5B7F5V0</accession>
<dbReference type="EMBL" id="VSRR010004551">
    <property type="protein sequence ID" value="MPC40024.1"/>
    <property type="molecule type" value="Genomic_DNA"/>
</dbReference>
<sequence>MAAAGKQEQGSLAAGLVLICHNVKCHLTPCNPPAQHQITRACTAPTNTAVSLLHKPNVDL</sequence>